<dbReference type="PIRSF" id="PIRSF000709">
    <property type="entry name" value="6PFK_2-Ptase"/>
    <property type="match status" value="1"/>
</dbReference>
<dbReference type="GO" id="GO:0006096">
    <property type="term" value="P:glycolytic process"/>
    <property type="evidence" value="ECO:0007669"/>
    <property type="project" value="UniProtKB-UniRule"/>
</dbReference>
<dbReference type="UniPathway" id="UPA00109">
    <property type="reaction ID" value="UER00186"/>
</dbReference>
<keyword evidence="3 6" id="KW-0312">Gluconeogenesis</keyword>
<comment type="caution">
    <text evidence="6">Lacks conserved residue(s) required for the propagation of feature annotation.</text>
</comment>
<comment type="caution">
    <text evidence="9">The sequence shown here is derived from an EMBL/GenBank/DDBJ whole genome shotgun (WGS) entry which is preliminary data.</text>
</comment>
<evidence type="ECO:0000256" key="5">
    <source>
        <dbReference type="ARBA" id="ARBA00023235"/>
    </source>
</evidence>
<gene>
    <name evidence="6" type="primary">gpmA</name>
    <name evidence="9" type="ORF">COT93_03455</name>
</gene>
<sequence length="246" mass="28896">MYKIVFLRHGESVWNKKDLFTGWTDVSLTKLGESEAIEAGRYLRRRGFVFDIAWHSFLKRTTKTLHLVLDELKSPPSTIYADWRLNERHYGNLQGSSKIAMAHKFGMDQVFHWRRGYDVHPPQITAANRYNQRNDKKYKDIMVPREESLKDVVTRVVEFWKEEVVPRIKNGDRILIVASGNSLRALIKYLDKVPVREIIKLNIPLAIPLVYELDKNLKPQRHYYLASKKKLDAEISRIKHVGKIKN</sequence>
<evidence type="ECO:0000256" key="7">
    <source>
        <dbReference type="PIRSR" id="PIRSR613078-1"/>
    </source>
</evidence>
<feature type="binding site" evidence="6 8">
    <location>
        <begin position="87"/>
        <end position="90"/>
    </location>
    <ligand>
        <name>substrate</name>
    </ligand>
</feature>
<evidence type="ECO:0000256" key="1">
    <source>
        <dbReference type="ARBA" id="ARBA00000380"/>
    </source>
</evidence>
<feature type="binding site" evidence="6 8">
    <location>
        <begin position="8"/>
        <end position="15"/>
    </location>
    <ligand>
        <name>substrate</name>
    </ligand>
</feature>
<dbReference type="SMART" id="SM00855">
    <property type="entry name" value="PGAM"/>
    <property type="match status" value="1"/>
</dbReference>
<evidence type="ECO:0000313" key="9">
    <source>
        <dbReference type="EMBL" id="PIR95222.1"/>
    </source>
</evidence>
<dbReference type="GO" id="GO:0006094">
    <property type="term" value="P:gluconeogenesis"/>
    <property type="evidence" value="ECO:0007669"/>
    <property type="project" value="UniProtKB-UniRule"/>
</dbReference>
<dbReference type="AlphaFoldDB" id="A0A2H0V825"/>
<dbReference type="InterPro" id="IPR005952">
    <property type="entry name" value="Phosphogly_mut1"/>
</dbReference>
<dbReference type="PANTHER" id="PTHR11931">
    <property type="entry name" value="PHOSPHOGLYCERATE MUTASE"/>
    <property type="match status" value="1"/>
</dbReference>
<dbReference type="Pfam" id="PF00300">
    <property type="entry name" value="His_Phos_1"/>
    <property type="match status" value="1"/>
</dbReference>
<evidence type="ECO:0000313" key="10">
    <source>
        <dbReference type="Proteomes" id="UP000229972"/>
    </source>
</evidence>
<dbReference type="EC" id="5.4.2.11" evidence="6"/>
<feature type="active site" description="Proton donor/acceptor" evidence="6 7">
    <location>
        <position position="87"/>
    </location>
</feature>
<comment type="catalytic activity">
    <reaction evidence="1 6">
        <text>(2R)-2-phosphoglycerate = (2R)-3-phosphoglycerate</text>
        <dbReference type="Rhea" id="RHEA:15901"/>
        <dbReference type="ChEBI" id="CHEBI:58272"/>
        <dbReference type="ChEBI" id="CHEBI:58289"/>
        <dbReference type="EC" id="5.4.2.11"/>
    </reaction>
</comment>
<evidence type="ECO:0000256" key="8">
    <source>
        <dbReference type="PIRSR" id="PIRSR613078-2"/>
    </source>
</evidence>
<dbReference type="Gene3D" id="3.40.50.1240">
    <property type="entry name" value="Phosphoglycerate mutase-like"/>
    <property type="match status" value="1"/>
</dbReference>
<dbReference type="HAMAP" id="MF_01039">
    <property type="entry name" value="PGAM_GpmA"/>
    <property type="match status" value="1"/>
</dbReference>
<feature type="binding site" evidence="6 8">
    <location>
        <begin position="21"/>
        <end position="22"/>
    </location>
    <ligand>
        <name>substrate</name>
    </ligand>
</feature>
<feature type="binding site" evidence="6 8">
    <location>
        <position position="98"/>
    </location>
    <ligand>
        <name>substrate</name>
    </ligand>
</feature>
<keyword evidence="5 6" id="KW-0413">Isomerase</keyword>
<dbReference type="NCBIfam" id="NF010713">
    <property type="entry name" value="PRK14115.1"/>
    <property type="match status" value="1"/>
</dbReference>
<comment type="pathway">
    <text evidence="6">Carbohydrate degradation; glycolysis; pyruvate from D-glyceraldehyde 3-phosphate: step 3/5.</text>
</comment>
<feature type="binding site" evidence="6 8">
    <location>
        <begin position="180"/>
        <end position="181"/>
    </location>
    <ligand>
        <name>substrate</name>
    </ligand>
</feature>
<feature type="binding site" evidence="6 8">
    <location>
        <begin position="114"/>
        <end position="115"/>
    </location>
    <ligand>
        <name>substrate</name>
    </ligand>
</feature>
<accession>A0A2H0V825</accession>
<feature type="binding site" evidence="6 8">
    <location>
        <position position="60"/>
    </location>
    <ligand>
        <name>substrate</name>
    </ligand>
</feature>
<dbReference type="Proteomes" id="UP000229972">
    <property type="component" value="Unassembled WGS sequence"/>
</dbReference>
<dbReference type="InterPro" id="IPR029033">
    <property type="entry name" value="His_PPase_superfam"/>
</dbReference>
<dbReference type="GO" id="GO:0004619">
    <property type="term" value="F:phosphoglycerate mutase activity"/>
    <property type="evidence" value="ECO:0007669"/>
    <property type="project" value="UniProtKB-UniRule"/>
</dbReference>
<dbReference type="InterPro" id="IPR013078">
    <property type="entry name" value="His_Pase_superF_clade-1"/>
</dbReference>
<dbReference type="CDD" id="cd07067">
    <property type="entry name" value="HP_PGM_like"/>
    <property type="match status" value="1"/>
</dbReference>
<protein>
    <recommendedName>
        <fullName evidence="6">2,3-bisphosphoglycerate-dependent phosphoglycerate mutase</fullName>
        <shortName evidence="6">BPG-dependent PGAM</shortName>
        <shortName evidence="6">PGAM</shortName>
        <shortName evidence="6">Phosphoglyceromutase</shortName>
        <shortName evidence="6">dPGM</shortName>
        <ecNumber evidence="6">5.4.2.11</ecNumber>
    </recommendedName>
</protein>
<evidence type="ECO:0000256" key="2">
    <source>
        <dbReference type="ARBA" id="ARBA00006717"/>
    </source>
</evidence>
<proteinExistence type="inferred from homology"/>
<comment type="function">
    <text evidence="6">Catalyzes the interconversion of 2-phosphoglycerate and 3-phosphoglycerate.</text>
</comment>
<keyword evidence="4 6" id="KW-0324">Glycolysis</keyword>
<dbReference type="FunFam" id="3.40.50.1240:FF:000003">
    <property type="entry name" value="2,3-bisphosphoglycerate-dependent phosphoglycerate mutase"/>
    <property type="match status" value="1"/>
</dbReference>
<comment type="similarity">
    <text evidence="2 6">Belongs to the phosphoglycerate mutase family. BPG-dependent PGAM subfamily.</text>
</comment>
<organism evidence="9 10">
    <name type="scientific">Candidatus Falkowbacteria bacterium CG10_big_fil_rev_8_21_14_0_10_37_18</name>
    <dbReference type="NCBI Taxonomy" id="1974562"/>
    <lineage>
        <taxon>Bacteria</taxon>
        <taxon>Candidatus Falkowiibacteriota</taxon>
    </lineage>
</organism>
<feature type="active site" description="Tele-phosphohistidine intermediate" evidence="6 7">
    <location>
        <position position="9"/>
    </location>
</feature>
<name>A0A2H0V825_9BACT</name>
<evidence type="ECO:0000256" key="4">
    <source>
        <dbReference type="ARBA" id="ARBA00023152"/>
    </source>
</evidence>
<evidence type="ECO:0000256" key="3">
    <source>
        <dbReference type="ARBA" id="ARBA00022432"/>
    </source>
</evidence>
<dbReference type="EMBL" id="PFAL01000032">
    <property type="protein sequence ID" value="PIR95222.1"/>
    <property type="molecule type" value="Genomic_DNA"/>
</dbReference>
<dbReference type="SUPFAM" id="SSF53254">
    <property type="entry name" value="Phosphoglycerate mutase-like"/>
    <property type="match status" value="1"/>
</dbReference>
<reference evidence="10" key="1">
    <citation type="submission" date="2017-09" db="EMBL/GenBank/DDBJ databases">
        <title>Depth-based differentiation of microbial function through sediment-hosted aquifers and enrichment of novel symbionts in the deep terrestrial subsurface.</title>
        <authorList>
            <person name="Probst A.J."/>
            <person name="Ladd B."/>
            <person name="Jarett J.K."/>
            <person name="Geller-Mcgrath D.E."/>
            <person name="Sieber C.M.K."/>
            <person name="Emerson J.B."/>
            <person name="Anantharaman K."/>
            <person name="Thomas B.C."/>
            <person name="Malmstrom R."/>
            <person name="Stieglmeier M."/>
            <person name="Klingl A."/>
            <person name="Woyke T."/>
            <person name="Ryan C.M."/>
            <person name="Banfield J.F."/>
        </authorList>
    </citation>
    <scope>NUCLEOTIDE SEQUENCE [LARGE SCALE GENOMIC DNA]</scope>
</reference>
<dbReference type="NCBIfam" id="TIGR01258">
    <property type="entry name" value="pgm_1"/>
    <property type="match status" value="1"/>
</dbReference>
<evidence type="ECO:0000256" key="6">
    <source>
        <dbReference type="HAMAP-Rule" id="MF_01039"/>
    </source>
</evidence>